<dbReference type="Pfam" id="PF23562">
    <property type="entry name" value="AMP-binding_C_3"/>
    <property type="match status" value="1"/>
</dbReference>
<evidence type="ECO:0000256" key="1">
    <source>
        <dbReference type="ARBA" id="ARBA00022741"/>
    </source>
</evidence>
<organism evidence="4 5">
    <name type="scientific">Sphingomonas qomolangmaensis</name>
    <dbReference type="NCBI Taxonomy" id="2918765"/>
    <lineage>
        <taxon>Bacteria</taxon>
        <taxon>Pseudomonadati</taxon>
        <taxon>Pseudomonadota</taxon>
        <taxon>Alphaproteobacteria</taxon>
        <taxon>Sphingomonadales</taxon>
        <taxon>Sphingomonadaceae</taxon>
        <taxon>Sphingomonas</taxon>
    </lineage>
</organism>
<dbReference type="InterPro" id="IPR042099">
    <property type="entry name" value="ANL_N_sf"/>
</dbReference>
<keyword evidence="1" id="KW-0547">Nucleotide-binding</keyword>
<gene>
    <name evidence="4" type="ORF">NMP03_00095</name>
</gene>
<feature type="domain" description="AMP-dependent synthetase/ligase" evidence="3">
    <location>
        <begin position="15"/>
        <end position="427"/>
    </location>
</feature>
<name>A0ABY5L7B9_9SPHN</name>
<dbReference type="CDD" id="cd05907">
    <property type="entry name" value="VL_LC_FACS_like"/>
    <property type="match status" value="1"/>
</dbReference>
<dbReference type="Pfam" id="PF00501">
    <property type="entry name" value="AMP-binding"/>
    <property type="match status" value="1"/>
</dbReference>
<accession>A0ABY5L7B9</accession>
<dbReference type="RefSeq" id="WP_256506537.1">
    <property type="nucleotide sequence ID" value="NZ_CP101740.1"/>
</dbReference>
<proteinExistence type="predicted"/>
<dbReference type="InterPro" id="IPR000873">
    <property type="entry name" value="AMP-dep_synth/lig_dom"/>
</dbReference>
<evidence type="ECO:0000313" key="5">
    <source>
        <dbReference type="Proteomes" id="UP001058533"/>
    </source>
</evidence>
<dbReference type="EMBL" id="CP101740">
    <property type="protein sequence ID" value="UUL82692.1"/>
    <property type="molecule type" value="Genomic_DNA"/>
</dbReference>
<dbReference type="SUPFAM" id="SSF56801">
    <property type="entry name" value="Acetyl-CoA synthetase-like"/>
    <property type="match status" value="1"/>
</dbReference>
<protein>
    <submittedName>
        <fullName evidence="4">AMP-dependent synthetase/ligase</fullName>
    </submittedName>
</protein>
<dbReference type="PANTHER" id="PTHR43272">
    <property type="entry name" value="LONG-CHAIN-FATTY-ACID--COA LIGASE"/>
    <property type="match status" value="1"/>
</dbReference>
<keyword evidence="5" id="KW-1185">Reference proteome</keyword>
<evidence type="ECO:0000313" key="4">
    <source>
        <dbReference type="EMBL" id="UUL82692.1"/>
    </source>
</evidence>
<dbReference type="Proteomes" id="UP001058533">
    <property type="component" value="Chromosome"/>
</dbReference>
<sequence length="598" mass="65183">MARQLEHFPNLVAMFFTRAREQGDKPFLWAKQRGSWVSTSWADAARQVASLAAGLKAIGLVPGDRVMLVSENRPEWCISDLAIMAAGCVTVPTYITNTERDHQHIIDNSGARAIIVSSAKLARILLPAALQAGGAEFVIGIEDVRASQPGAIDFHSWHRLIADHPTDPVTAEAQATFARDDLACIIYTSGTGGSPRGVMQHHGAILHNVAGTTDIISSDFGWDEEVFLSFLPLSHAYEHTAGQHFPIALGGQIYYSEGLDKLASNIEETRPTIMVVVPRLFEVLRARITKTVEKQGKVSTYLLDRAVALGAKRAAAGRIGLLDQPMNALVGALLKPKIAKRFGGRIKAMVSGGAPLTPEVGLFFESLGLSFLQGYGQTEAGPVIACNRPSAGIRMDSVGPPMRGVEVRIADDGEILVRGELVMHGYWRNDAETARVLKDGWLHTGDIGLIDEAGRIKITDRKKDIIVNDKGDNIAPQKVEGMLTLQPEIVQAMIAGDRRPYMVAVLVPDPDWVQSYCARSAAGCNFKALGENHDFRAALGTAVERVNKDLSQIERVRRFIIADEPFTIENEQLTPSLKIRRHVLRGVYGARLDALYKG</sequence>
<reference evidence="4" key="1">
    <citation type="submission" date="2022-07" db="EMBL/GenBank/DDBJ databases">
        <title>Sphingomonas sp. nov., a novel bacterium isolated from the north slope of the Mount Everest.</title>
        <authorList>
            <person name="Cui X."/>
            <person name="Liu Y."/>
        </authorList>
    </citation>
    <scope>NUCLEOTIDE SEQUENCE</scope>
    <source>
        <strain evidence="4">S5-59</strain>
    </source>
</reference>
<keyword evidence="2" id="KW-0067">ATP-binding</keyword>
<evidence type="ECO:0000256" key="2">
    <source>
        <dbReference type="ARBA" id="ARBA00022840"/>
    </source>
</evidence>
<dbReference type="Gene3D" id="3.40.50.12780">
    <property type="entry name" value="N-terminal domain of ligase-like"/>
    <property type="match status" value="1"/>
</dbReference>
<dbReference type="PANTHER" id="PTHR43272:SF33">
    <property type="entry name" value="AMP-BINDING DOMAIN-CONTAINING PROTEIN-RELATED"/>
    <property type="match status" value="1"/>
</dbReference>
<evidence type="ECO:0000259" key="3">
    <source>
        <dbReference type="Pfam" id="PF00501"/>
    </source>
</evidence>